<dbReference type="GO" id="GO:0003677">
    <property type="term" value="F:DNA binding"/>
    <property type="evidence" value="ECO:0007669"/>
    <property type="project" value="UniProtKB-KW"/>
</dbReference>
<feature type="region of interest" description="Disordered" evidence="7">
    <location>
        <begin position="130"/>
        <end position="166"/>
    </location>
</feature>
<dbReference type="InterPro" id="IPR045174">
    <property type="entry name" value="Dof"/>
</dbReference>
<dbReference type="PANTHER" id="PTHR31089">
    <property type="entry name" value="CYCLIC DOF FACTOR 2"/>
    <property type="match status" value="1"/>
</dbReference>
<dbReference type="InterPro" id="IPR003851">
    <property type="entry name" value="Znf_Dof"/>
</dbReference>
<evidence type="ECO:0000256" key="5">
    <source>
        <dbReference type="ARBA" id="ARBA00023163"/>
    </source>
</evidence>
<dbReference type="OrthoDB" id="1927254at2759"/>
<sequence length="683" mass="68924">MDGGTREATSSSRGGLEDWEAGVQEDFCLEIQEGSHRAGVPRPGRGGNGEAAVFSKKRQERESSPEEDEKQRGKDAQGRPKLPRPTTKDPCPRCSSEDTKFCYYNNYNIKQPRFYCKTCQRYWTAGGTLRNIAPGSGRRKSKSKAARGEAKNSSGLPDHLTPAPPSSVFGLTSHGATSLPYPALLAASDPTAALLSNGVGAYTTHPQLLGGSSGVSGFKLASMSGNWGGAGGLTPDLREQLQAQLNGAGGGSGISGIDARLLLNAGSGDDLPLSLAQLQALQQASDARQRGQPSRSPSASPPPLQAHQHQQQHSSPQAHGSQLSQQPSPPQPHGNGCGSASDDADGGIGLGLGGDTDVCVQGKRVRVKGEIKADGTLSSLGAGSGMGSLTMPPGMAALSSSQLAGLTLPPSMASLAAVMGPGGSASQLSTLHPLLLQPEGAAGGLLDAAGPAATQITRQQLQQVLQQQHQQVQAAQLQQMLQAQHQAAQQRGASLQQLNQLNQLNDLLQPAGMAAVPSLLGGMEAAGLDSLQRSALLQQAGLLGGVSWQGPVASNMGSGNMASALEALQVQPLQNGGGSGAATSTGMLQAQPAAPSSCGVAAAAGSAGADWLSLAAIMGAGGKGAPGGPTAAQLLQAGAGSATVMPPAYYTSLWTAHAAPASAGYAGYALQAAAAAAAYSSGR</sequence>
<comment type="caution">
    <text evidence="9">The sequence shown here is derived from an EMBL/GenBank/DDBJ whole genome shotgun (WGS) entry which is preliminary data.</text>
</comment>
<feature type="domain" description="Dof-type" evidence="8">
    <location>
        <begin position="89"/>
        <end position="143"/>
    </location>
</feature>
<keyword evidence="6" id="KW-0539">Nucleus</keyword>
<accession>A0A836C4L6</accession>
<evidence type="ECO:0000259" key="8">
    <source>
        <dbReference type="PROSITE" id="PS50884"/>
    </source>
</evidence>
<dbReference type="AlphaFoldDB" id="A0A836C4L6"/>
<dbReference type="PROSITE" id="PS50884">
    <property type="entry name" value="ZF_DOF_2"/>
    <property type="match status" value="1"/>
</dbReference>
<evidence type="ECO:0000256" key="6">
    <source>
        <dbReference type="ARBA" id="ARBA00023242"/>
    </source>
</evidence>
<evidence type="ECO:0000256" key="1">
    <source>
        <dbReference type="ARBA" id="ARBA00022723"/>
    </source>
</evidence>
<protein>
    <recommendedName>
        <fullName evidence="8">Dof-type domain-containing protein</fullName>
    </recommendedName>
</protein>
<keyword evidence="2" id="KW-0862">Zinc</keyword>
<feature type="compositionally biased region" description="Low complexity" evidence="7">
    <location>
        <begin position="280"/>
        <end position="298"/>
    </location>
</feature>
<reference evidence="9" key="1">
    <citation type="journal article" date="2020" name="bioRxiv">
        <title>Comparative genomics of Chlamydomonas.</title>
        <authorList>
            <person name="Craig R.J."/>
            <person name="Hasan A.R."/>
            <person name="Ness R.W."/>
            <person name="Keightley P.D."/>
        </authorList>
    </citation>
    <scope>NUCLEOTIDE SEQUENCE</scope>
    <source>
        <strain evidence="9">CCAP 11/70</strain>
    </source>
</reference>
<dbReference type="EMBL" id="JAEHOE010000008">
    <property type="protein sequence ID" value="KAG2499033.1"/>
    <property type="molecule type" value="Genomic_DNA"/>
</dbReference>
<dbReference type="GO" id="GO:0046872">
    <property type="term" value="F:metal ion binding"/>
    <property type="evidence" value="ECO:0007669"/>
    <property type="project" value="UniProtKB-KW"/>
</dbReference>
<feature type="region of interest" description="Disordered" evidence="7">
    <location>
        <begin position="30"/>
        <end position="93"/>
    </location>
</feature>
<name>A0A836C4L6_9CHLO</name>
<feature type="compositionally biased region" description="Low complexity" evidence="7">
    <location>
        <begin position="305"/>
        <end position="326"/>
    </location>
</feature>
<dbReference type="Proteomes" id="UP000612055">
    <property type="component" value="Unassembled WGS sequence"/>
</dbReference>
<organism evidence="9 10">
    <name type="scientific">Edaphochlamys debaryana</name>
    <dbReference type="NCBI Taxonomy" id="47281"/>
    <lineage>
        <taxon>Eukaryota</taxon>
        <taxon>Viridiplantae</taxon>
        <taxon>Chlorophyta</taxon>
        <taxon>core chlorophytes</taxon>
        <taxon>Chlorophyceae</taxon>
        <taxon>CS clade</taxon>
        <taxon>Chlamydomonadales</taxon>
        <taxon>Chlamydomonadales incertae sedis</taxon>
        <taxon>Edaphochlamys</taxon>
    </lineage>
</organism>
<evidence type="ECO:0000313" key="10">
    <source>
        <dbReference type="Proteomes" id="UP000612055"/>
    </source>
</evidence>
<keyword evidence="5" id="KW-0804">Transcription</keyword>
<dbReference type="Pfam" id="PF02701">
    <property type="entry name" value="Zn_ribbon_Dof"/>
    <property type="match status" value="1"/>
</dbReference>
<keyword evidence="4" id="KW-0238">DNA-binding</keyword>
<feature type="region of interest" description="Disordered" evidence="7">
    <location>
        <begin position="280"/>
        <end position="349"/>
    </location>
</feature>
<evidence type="ECO:0000256" key="2">
    <source>
        <dbReference type="ARBA" id="ARBA00022833"/>
    </source>
</evidence>
<keyword evidence="1" id="KW-0479">Metal-binding</keyword>
<feature type="compositionally biased region" description="Basic and acidic residues" evidence="7">
    <location>
        <begin position="57"/>
        <end position="78"/>
    </location>
</feature>
<dbReference type="PANTHER" id="PTHR31089:SF1">
    <property type="entry name" value="CYCLIC DOF FACTOR 3"/>
    <property type="match status" value="1"/>
</dbReference>
<proteinExistence type="predicted"/>
<keyword evidence="10" id="KW-1185">Reference proteome</keyword>
<evidence type="ECO:0000313" key="9">
    <source>
        <dbReference type="EMBL" id="KAG2499033.1"/>
    </source>
</evidence>
<keyword evidence="3" id="KW-0805">Transcription regulation</keyword>
<evidence type="ECO:0000256" key="4">
    <source>
        <dbReference type="ARBA" id="ARBA00023125"/>
    </source>
</evidence>
<dbReference type="PROSITE" id="PS01361">
    <property type="entry name" value="ZF_DOF_1"/>
    <property type="match status" value="1"/>
</dbReference>
<dbReference type="GO" id="GO:0003700">
    <property type="term" value="F:DNA-binding transcription factor activity"/>
    <property type="evidence" value="ECO:0007669"/>
    <property type="project" value="InterPro"/>
</dbReference>
<evidence type="ECO:0000256" key="3">
    <source>
        <dbReference type="ARBA" id="ARBA00023015"/>
    </source>
</evidence>
<gene>
    <name evidence="9" type="ORF">HYH03_003218</name>
</gene>
<evidence type="ECO:0000256" key="7">
    <source>
        <dbReference type="SAM" id="MobiDB-lite"/>
    </source>
</evidence>